<dbReference type="GO" id="GO:0030246">
    <property type="term" value="F:carbohydrate binding"/>
    <property type="evidence" value="ECO:0007669"/>
    <property type="project" value="InterPro"/>
</dbReference>
<dbReference type="Proteomes" id="UP000004931">
    <property type="component" value="Unassembled WGS sequence"/>
</dbReference>
<dbReference type="Pfam" id="PF01263">
    <property type="entry name" value="Aldose_epim"/>
    <property type="match status" value="1"/>
</dbReference>
<dbReference type="GO" id="GO:0005975">
    <property type="term" value="P:carbohydrate metabolic process"/>
    <property type="evidence" value="ECO:0007669"/>
    <property type="project" value="InterPro"/>
</dbReference>
<dbReference type="EMBL" id="AAVT01000005">
    <property type="protein sequence ID" value="EAW31035.1"/>
    <property type="molecule type" value="Genomic_DNA"/>
</dbReference>
<comment type="similarity">
    <text evidence="2">Belongs to the glucose-6-phosphate 1-epimerase family.</text>
</comment>
<evidence type="ECO:0000313" key="6">
    <source>
        <dbReference type="Proteomes" id="UP000004931"/>
    </source>
</evidence>
<dbReference type="AlphaFoldDB" id="A0YE01"/>
<dbReference type="EC" id="5.1.3.15" evidence="3"/>
<dbReference type="InterPro" id="IPR011013">
    <property type="entry name" value="Gal_mutarotase_sf_dom"/>
</dbReference>
<evidence type="ECO:0000256" key="1">
    <source>
        <dbReference type="ARBA" id="ARBA00001096"/>
    </source>
</evidence>
<keyword evidence="6" id="KW-1185">Reference proteome</keyword>
<evidence type="ECO:0000256" key="3">
    <source>
        <dbReference type="ARBA" id="ARBA00012083"/>
    </source>
</evidence>
<dbReference type="eggNOG" id="COG0676">
    <property type="taxonomic scope" value="Bacteria"/>
</dbReference>
<gene>
    <name evidence="5" type="ORF">GP2143_10572</name>
</gene>
<proteinExistence type="inferred from homology"/>
<evidence type="ECO:0000313" key="5">
    <source>
        <dbReference type="EMBL" id="EAW31035.1"/>
    </source>
</evidence>
<name>A0YE01_9GAMM</name>
<accession>A0YE01</accession>
<dbReference type="CDD" id="cd09020">
    <property type="entry name" value="D-hex-6-P-epi_like"/>
    <property type="match status" value="1"/>
</dbReference>
<dbReference type="InterPro" id="IPR025532">
    <property type="entry name" value="G6P_1-epimerase"/>
</dbReference>
<sequence length="364" mass="41312">MIRGIHSSDKRWWLLAGKGIFQRQDAISYATDTTPIGCHMPLDLGAQMQQLYRDFGELPGITIELHQQLLAVRVDNQKASATVFLQGAQVTHYQPNEAKDIIWCSDQCDYAPGSALRGGIPICWPWFGDLNKNPTEVQQQIADNNDTRTLPSHGFVRNKLWELSAINIIDGDTTQLIFQLMLDDTTDSLWPYAGELTYTVTIGSTLSLQLCINNKSDETVSFCNALHSYFSVDAIERTMISGLETCRYTDTLEEWTEKDPQEQLLIDGEVDRFYWDTPDQIHIIEQNQREISIESQGSNSTVVWNPWIEKSVRLSQFPSDGYKNMVCVETANVGRDFVQLAPNQTHTLAVTISSKDRRLRQNSQ</sequence>
<keyword evidence="4" id="KW-0413">Isomerase</keyword>
<dbReference type="SUPFAM" id="SSF74650">
    <property type="entry name" value="Galactose mutarotase-like"/>
    <property type="match status" value="1"/>
</dbReference>
<dbReference type="InterPro" id="IPR008183">
    <property type="entry name" value="Aldose_1/G6P_1-epimerase"/>
</dbReference>
<evidence type="ECO:0000256" key="4">
    <source>
        <dbReference type="ARBA" id="ARBA00023235"/>
    </source>
</evidence>
<dbReference type="PANTHER" id="PTHR11122">
    <property type="entry name" value="APOSPORY-ASSOCIATED PROTEIN C-RELATED"/>
    <property type="match status" value="1"/>
</dbReference>
<dbReference type="STRING" id="247633.GP2143_10572"/>
<evidence type="ECO:0000256" key="2">
    <source>
        <dbReference type="ARBA" id="ARBA00005866"/>
    </source>
</evidence>
<dbReference type="Gene3D" id="2.70.98.10">
    <property type="match status" value="1"/>
</dbReference>
<dbReference type="PANTHER" id="PTHR11122:SF13">
    <property type="entry name" value="GLUCOSE-6-PHOSPHATE 1-EPIMERASE"/>
    <property type="match status" value="1"/>
</dbReference>
<reference evidence="5 6" key="1">
    <citation type="journal article" date="2010" name="J. Bacteriol.">
        <title>Genome sequence of the oligotrophic marine Gammaproteobacterium HTCC2143, isolated from the Oregon Coast.</title>
        <authorList>
            <person name="Oh H.M."/>
            <person name="Kang I."/>
            <person name="Ferriera S."/>
            <person name="Giovannoni S.J."/>
            <person name="Cho J.C."/>
        </authorList>
    </citation>
    <scope>NUCLEOTIDE SEQUENCE [LARGE SCALE GENOMIC DNA]</scope>
    <source>
        <strain evidence="5 6">HTCC2143</strain>
    </source>
</reference>
<dbReference type="InterPro" id="IPR014718">
    <property type="entry name" value="GH-type_carb-bd"/>
</dbReference>
<protein>
    <recommendedName>
        <fullName evidence="3">glucose-6-phosphate 1-epimerase</fullName>
        <ecNumber evidence="3">5.1.3.15</ecNumber>
    </recommendedName>
</protein>
<comment type="catalytic activity">
    <reaction evidence="1">
        <text>alpha-D-glucose 6-phosphate = beta-D-glucose 6-phosphate</text>
        <dbReference type="Rhea" id="RHEA:16249"/>
        <dbReference type="ChEBI" id="CHEBI:58225"/>
        <dbReference type="ChEBI" id="CHEBI:58247"/>
        <dbReference type="EC" id="5.1.3.15"/>
    </reaction>
</comment>
<comment type="caution">
    <text evidence="5">The sequence shown here is derived from an EMBL/GenBank/DDBJ whole genome shotgun (WGS) entry which is preliminary data.</text>
</comment>
<dbReference type="GO" id="GO:0047938">
    <property type="term" value="F:glucose-6-phosphate 1-epimerase activity"/>
    <property type="evidence" value="ECO:0007669"/>
    <property type="project" value="UniProtKB-EC"/>
</dbReference>
<organism evidence="5 6">
    <name type="scientific">marine gamma proteobacterium HTCC2143</name>
    <dbReference type="NCBI Taxonomy" id="247633"/>
    <lineage>
        <taxon>Bacteria</taxon>
        <taxon>Pseudomonadati</taxon>
        <taxon>Pseudomonadota</taxon>
        <taxon>Gammaproteobacteria</taxon>
        <taxon>Cellvibrionales</taxon>
        <taxon>Spongiibacteraceae</taxon>
        <taxon>BD1-7 clade</taxon>
    </lineage>
</organism>